<dbReference type="PROSITE" id="PS50158">
    <property type="entry name" value="ZF_CCHC"/>
    <property type="match status" value="1"/>
</dbReference>
<dbReference type="EMBL" id="AVOT02009963">
    <property type="protein sequence ID" value="MBW0489204.1"/>
    <property type="molecule type" value="Genomic_DNA"/>
</dbReference>
<dbReference type="SUPFAM" id="SSF57756">
    <property type="entry name" value="Retrovirus zinc finger-like domains"/>
    <property type="match status" value="1"/>
</dbReference>
<evidence type="ECO:0000259" key="3">
    <source>
        <dbReference type="PROSITE" id="PS50158"/>
    </source>
</evidence>
<reference evidence="4" key="1">
    <citation type="submission" date="2021-03" db="EMBL/GenBank/DDBJ databases">
        <title>Draft genome sequence of rust myrtle Austropuccinia psidii MF-1, a brazilian biotype.</title>
        <authorList>
            <person name="Quecine M.C."/>
            <person name="Pachon D.M.R."/>
            <person name="Bonatelli M.L."/>
            <person name="Correr F.H."/>
            <person name="Franceschini L.M."/>
            <person name="Leite T.F."/>
            <person name="Margarido G.R.A."/>
            <person name="Almeida C.A."/>
            <person name="Ferrarezi J.A."/>
            <person name="Labate C.A."/>
        </authorList>
    </citation>
    <scope>NUCLEOTIDE SEQUENCE</scope>
    <source>
        <strain evidence="4">MF-1</strain>
    </source>
</reference>
<accession>A0A9Q3H431</accession>
<keyword evidence="2" id="KW-0862">Zinc</keyword>
<organism evidence="4 5">
    <name type="scientific">Austropuccinia psidii MF-1</name>
    <dbReference type="NCBI Taxonomy" id="1389203"/>
    <lineage>
        <taxon>Eukaryota</taxon>
        <taxon>Fungi</taxon>
        <taxon>Dikarya</taxon>
        <taxon>Basidiomycota</taxon>
        <taxon>Pucciniomycotina</taxon>
        <taxon>Pucciniomycetes</taxon>
        <taxon>Pucciniales</taxon>
        <taxon>Sphaerophragmiaceae</taxon>
        <taxon>Austropuccinia</taxon>
    </lineage>
</organism>
<feature type="domain" description="CCHC-type" evidence="3">
    <location>
        <begin position="14"/>
        <end position="27"/>
    </location>
</feature>
<dbReference type="SMART" id="SM00343">
    <property type="entry name" value="ZnF_C2HC"/>
    <property type="match status" value="1"/>
</dbReference>
<dbReference type="GO" id="GO:0008270">
    <property type="term" value="F:zinc ion binding"/>
    <property type="evidence" value="ECO:0007669"/>
    <property type="project" value="UniProtKB-KW"/>
</dbReference>
<keyword evidence="1" id="KW-0507">mRNA processing</keyword>
<dbReference type="InterPro" id="IPR036875">
    <property type="entry name" value="Znf_CCHC_sf"/>
</dbReference>
<comment type="caution">
    <text evidence="4">The sequence shown here is derived from an EMBL/GenBank/DDBJ whole genome shotgun (WGS) entry which is preliminary data.</text>
</comment>
<evidence type="ECO:0000313" key="5">
    <source>
        <dbReference type="Proteomes" id="UP000765509"/>
    </source>
</evidence>
<keyword evidence="2" id="KW-0863">Zinc-finger</keyword>
<proteinExistence type="predicted"/>
<gene>
    <name evidence="4" type="ORF">O181_028919</name>
</gene>
<dbReference type="AlphaFoldDB" id="A0A9Q3H431"/>
<name>A0A9Q3H431_9BASI</name>
<keyword evidence="5" id="KW-1185">Reference proteome</keyword>
<sequence>MRKADTIFDPSKPCFYCGEIGHWVPNCQVRQKALNIRAQVTPSNTSVASSEVGPSLESLEVLLHSGATHSVVGSISLFTHLTAANMSLSVASNQKLPVVGIGKIRLTGGEGVITINSILHC</sequence>
<keyword evidence="2" id="KW-0479">Metal-binding</keyword>
<dbReference type="GO" id="GO:0006397">
    <property type="term" value="P:mRNA processing"/>
    <property type="evidence" value="ECO:0007669"/>
    <property type="project" value="UniProtKB-KW"/>
</dbReference>
<dbReference type="Gene3D" id="4.10.60.10">
    <property type="entry name" value="Zinc finger, CCHC-type"/>
    <property type="match status" value="1"/>
</dbReference>
<dbReference type="Pfam" id="PF22936">
    <property type="entry name" value="Pol_BBD"/>
    <property type="match status" value="1"/>
</dbReference>
<evidence type="ECO:0000256" key="2">
    <source>
        <dbReference type="PROSITE-ProRule" id="PRU00047"/>
    </source>
</evidence>
<dbReference type="Proteomes" id="UP000765509">
    <property type="component" value="Unassembled WGS sequence"/>
</dbReference>
<dbReference type="InterPro" id="IPR054722">
    <property type="entry name" value="PolX-like_BBD"/>
</dbReference>
<dbReference type="Pfam" id="PF00098">
    <property type="entry name" value="zf-CCHC"/>
    <property type="match status" value="1"/>
</dbReference>
<dbReference type="GO" id="GO:0003676">
    <property type="term" value="F:nucleic acid binding"/>
    <property type="evidence" value="ECO:0007669"/>
    <property type="project" value="InterPro"/>
</dbReference>
<evidence type="ECO:0000313" key="4">
    <source>
        <dbReference type="EMBL" id="MBW0489204.1"/>
    </source>
</evidence>
<protein>
    <recommendedName>
        <fullName evidence="3">CCHC-type domain-containing protein</fullName>
    </recommendedName>
</protein>
<dbReference type="OrthoDB" id="1099063at2759"/>
<dbReference type="InterPro" id="IPR001878">
    <property type="entry name" value="Znf_CCHC"/>
</dbReference>
<evidence type="ECO:0000256" key="1">
    <source>
        <dbReference type="ARBA" id="ARBA00022664"/>
    </source>
</evidence>